<gene>
    <name evidence="1" type="ORF">LCGC14_1733110</name>
</gene>
<proteinExistence type="predicted"/>
<dbReference type="InterPro" id="IPR011856">
    <property type="entry name" value="tRNA_endonuc-like_dom_sf"/>
</dbReference>
<dbReference type="EMBL" id="LAZR01015755">
    <property type="protein sequence ID" value="KKM07511.1"/>
    <property type="molecule type" value="Genomic_DNA"/>
</dbReference>
<dbReference type="GO" id="GO:0003676">
    <property type="term" value="F:nucleic acid binding"/>
    <property type="evidence" value="ECO:0007669"/>
    <property type="project" value="InterPro"/>
</dbReference>
<evidence type="ECO:0000313" key="1">
    <source>
        <dbReference type="EMBL" id="KKM07511.1"/>
    </source>
</evidence>
<comment type="caution">
    <text evidence="1">The sequence shown here is derived from an EMBL/GenBank/DDBJ whole genome shotgun (WGS) entry which is preliminary data.</text>
</comment>
<feature type="non-terminal residue" evidence="1">
    <location>
        <position position="1"/>
    </location>
</feature>
<reference evidence="1" key="1">
    <citation type="journal article" date="2015" name="Nature">
        <title>Complex archaea that bridge the gap between prokaryotes and eukaryotes.</title>
        <authorList>
            <person name="Spang A."/>
            <person name="Saw J.H."/>
            <person name="Jorgensen S.L."/>
            <person name="Zaremba-Niedzwiedzka K."/>
            <person name="Martijn J."/>
            <person name="Lind A.E."/>
            <person name="van Eijk R."/>
            <person name="Schleper C."/>
            <person name="Guy L."/>
            <person name="Ettema T.J."/>
        </authorList>
    </citation>
    <scope>NUCLEOTIDE SEQUENCE</scope>
</reference>
<sequence length="104" mass="12031">KYLLSTGWVKAGLIEKRVGQVIRGVFVHIPNQVFGKNTVARDWLKNLPDLICYHPDGRYISFELKAKIGKKSKGQIAIAKYMQIQEERVFENFVKSLEAWYFGL</sequence>
<organism evidence="1">
    <name type="scientific">marine sediment metagenome</name>
    <dbReference type="NCBI Taxonomy" id="412755"/>
    <lineage>
        <taxon>unclassified sequences</taxon>
        <taxon>metagenomes</taxon>
        <taxon>ecological metagenomes</taxon>
    </lineage>
</organism>
<evidence type="ECO:0008006" key="2">
    <source>
        <dbReference type="Google" id="ProtNLM"/>
    </source>
</evidence>
<name>A0A0F9JPC0_9ZZZZ</name>
<dbReference type="Gene3D" id="3.40.1350.10">
    <property type="match status" value="1"/>
</dbReference>
<accession>A0A0F9JPC0</accession>
<protein>
    <recommendedName>
        <fullName evidence="2">VRR-NUC domain-containing protein</fullName>
    </recommendedName>
</protein>
<dbReference type="AlphaFoldDB" id="A0A0F9JPC0"/>